<evidence type="ECO:0000256" key="2">
    <source>
        <dbReference type="ARBA" id="ARBA00008814"/>
    </source>
</evidence>
<dbReference type="PROSITE" id="PS51257">
    <property type="entry name" value="PROKAR_LIPOPROTEIN"/>
    <property type="match status" value="1"/>
</dbReference>
<dbReference type="CDD" id="cd01138">
    <property type="entry name" value="FeuA"/>
    <property type="match status" value="1"/>
</dbReference>
<evidence type="ECO:0000256" key="3">
    <source>
        <dbReference type="ARBA" id="ARBA00022448"/>
    </source>
</evidence>
<keyword evidence="4 6" id="KW-0732">Signal</keyword>
<dbReference type="Proteomes" id="UP001589738">
    <property type="component" value="Unassembled WGS sequence"/>
</dbReference>
<comment type="subcellular location">
    <subcellularLocation>
        <location evidence="1">Cell membrane</location>
        <topology evidence="1">Lipid-anchor</topology>
    </subcellularLocation>
</comment>
<evidence type="ECO:0000313" key="9">
    <source>
        <dbReference type="Proteomes" id="UP001589738"/>
    </source>
</evidence>
<keyword evidence="9" id="KW-1185">Reference proteome</keyword>
<dbReference type="InterPro" id="IPR002491">
    <property type="entry name" value="ABC_transptr_periplasmic_BD"/>
</dbReference>
<sequence length="320" mass="35512">MKTNMKFRRIFTIIMVGILFIMSACGNDNSASDSETEGETNNSEITLDSAMGEVTIPANAEKILAPYHEDALLALGVTPVAKWAIGQAVQEYLESDLKDVPTIEWNLPVEQVLNHAPELIILENNMESYEGTYEDYNKIAPTYLMTEETVKDWRKQIETFGKILGKEDEAKKVLSDYEDTVSSARDQLSEAIGEETVAVIWAAGNQFFLFEQNRHSAEVLYSELGMKQPTLIQELGPAVTASWNPISVEKLSELDADHVFLLALEGEQGIETLENSSVWQSTPAAKNGNIHIINDPSNWTNKGLLASQQTIEDILSALVK</sequence>
<dbReference type="Pfam" id="PF01497">
    <property type="entry name" value="Peripla_BP_2"/>
    <property type="match status" value="1"/>
</dbReference>
<dbReference type="PANTHER" id="PTHR30532:SF1">
    <property type="entry name" value="IRON(3+)-HYDROXAMATE-BINDING PROTEIN FHUD"/>
    <property type="match status" value="1"/>
</dbReference>
<reference evidence="8 9" key="1">
    <citation type="submission" date="2024-09" db="EMBL/GenBank/DDBJ databases">
        <authorList>
            <person name="Sun Q."/>
            <person name="Mori K."/>
        </authorList>
    </citation>
    <scope>NUCLEOTIDE SEQUENCE [LARGE SCALE GENOMIC DNA]</scope>
    <source>
        <strain evidence="8 9">CGMCC 1.9126</strain>
    </source>
</reference>
<gene>
    <name evidence="8" type="ORF">ACFFHF_09100</name>
</gene>
<feature type="signal peptide" evidence="6">
    <location>
        <begin position="1"/>
        <end position="26"/>
    </location>
</feature>
<proteinExistence type="inferred from homology"/>
<evidence type="ECO:0000256" key="4">
    <source>
        <dbReference type="ARBA" id="ARBA00022729"/>
    </source>
</evidence>
<protein>
    <submittedName>
        <fullName evidence="8">Iron-hydroxamate ABC transporter substrate-binding protein</fullName>
    </submittedName>
</protein>
<keyword evidence="5" id="KW-0175">Coiled coil</keyword>
<accession>A0ABV6KR62</accession>
<keyword evidence="3" id="KW-0813">Transport</keyword>
<evidence type="ECO:0000313" key="8">
    <source>
        <dbReference type="EMBL" id="MFC0475405.1"/>
    </source>
</evidence>
<feature type="chain" id="PRO_5045848258" evidence="6">
    <location>
        <begin position="27"/>
        <end position="320"/>
    </location>
</feature>
<dbReference type="RefSeq" id="WP_377057916.1">
    <property type="nucleotide sequence ID" value="NZ_JBHLUU010000026.1"/>
</dbReference>
<evidence type="ECO:0000259" key="7">
    <source>
        <dbReference type="PROSITE" id="PS50983"/>
    </source>
</evidence>
<feature type="domain" description="Fe/B12 periplasmic-binding" evidence="7">
    <location>
        <begin position="60"/>
        <end position="320"/>
    </location>
</feature>
<dbReference type="EMBL" id="JBHLUU010000026">
    <property type="protein sequence ID" value="MFC0475405.1"/>
    <property type="molecule type" value="Genomic_DNA"/>
</dbReference>
<feature type="coiled-coil region" evidence="5">
    <location>
        <begin position="167"/>
        <end position="194"/>
    </location>
</feature>
<name>A0ABV6KR62_9BACI</name>
<dbReference type="PROSITE" id="PS50983">
    <property type="entry name" value="FE_B12_PBP"/>
    <property type="match status" value="1"/>
</dbReference>
<dbReference type="SUPFAM" id="SSF53807">
    <property type="entry name" value="Helical backbone' metal receptor"/>
    <property type="match status" value="1"/>
</dbReference>
<dbReference type="InterPro" id="IPR051313">
    <property type="entry name" value="Bact_iron-sidero_bind"/>
</dbReference>
<dbReference type="Gene3D" id="3.40.50.1980">
    <property type="entry name" value="Nitrogenase molybdenum iron protein domain"/>
    <property type="match status" value="2"/>
</dbReference>
<comment type="similarity">
    <text evidence="2">Belongs to the bacterial solute-binding protein 8 family.</text>
</comment>
<evidence type="ECO:0000256" key="5">
    <source>
        <dbReference type="SAM" id="Coils"/>
    </source>
</evidence>
<evidence type="ECO:0000256" key="1">
    <source>
        <dbReference type="ARBA" id="ARBA00004193"/>
    </source>
</evidence>
<organism evidence="8 9">
    <name type="scientific">Robertmurraya beringensis</name>
    <dbReference type="NCBI Taxonomy" id="641660"/>
    <lineage>
        <taxon>Bacteria</taxon>
        <taxon>Bacillati</taxon>
        <taxon>Bacillota</taxon>
        <taxon>Bacilli</taxon>
        <taxon>Bacillales</taxon>
        <taxon>Bacillaceae</taxon>
        <taxon>Robertmurraya</taxon>
    </lineage>
</organism>
<comment type="caution">
    <text evidence="8">The sequence shown here is derived from an EMBL/GenBank/DDBJ whole genome shotgun (WGS) entry which is preliminary data.</text>
</comment>
<evidence type="ECO:0000256" key="6">
    <source>
        <dbReference type="SAM" id="SignalP"/>
    </source>
</evidence>
<dbReference type="PANTHER" id="PTHR30532">
    <property type="entry name" value="IRON III DICITRATE-BINDING PERIPLASMIC PROTEIN"/>
    <property type="match status" value="1"/>
</dbReference>